<evidence type="ECO:0000313" key="3">
    <source>
        <dbReference type="Proteomes" id="UP000001693"/>
    </source>
</evidence>
<dbReference type="AlphaFoldDB" id="B1XZY5"/>
<keyword evidence="1" id="KW-0812">Transmembrane</keyword>
<protein>
    <recommendedName>
        <fullName evidence="4">SMODS-associating 2TM beta-strand rich effector domain-containing protein</fullName>
    </recommendedName>
</protein>
<name>B1XZY5_LEPCP</name>
<proteinExistence type="predicted"/>
<evidence type="ECO:0000256" key="1">
    <source>
        <dbReference type="SAM" id="Phobius"/>
    </source>
</evidence>
<feature type="transmembrane region" description="Helical" evidence="1">
    <location>
        <begin position="7"/>
        <end position="30"/>
    </location>
</feature>
<organism evidence="2 3">
    <name type="scientific">Leptothrix cholodnii (strain ATCC 51168 / LMG 8142 / SP-6)</name>
    <name type="common">Leptothrix discophora (strain SP-6)</name>
    <dbReference type="NCBI Taxonomy" id="395495"/>
    <lineage>
        <taxon>Bacteria</taxon>
        <taxon>Pseudomonadati</taxon>
        <taxon>Pseudomonadota</taxon>
        <taxon>Betaproteobacteria</taxon>
        <taxon>Burkholderiales</taxon>
        <taxon>Sphaerotilaceae</taxon>
        <taxon>Leptothrix</taxon>
    </lineage>
</organism>
<dbReference type="Proteomes" id="UP000001693">
    <property type="component" value="Chromosome"/>
</dbReference>
<accession>B1XZY5</accession>
<dbReference type="KEGG" id="lch:Lcho_1845"/>
<dbReference type="EMBL" id="CP001013">
    <property type="protein sequence ID" value="ACB34112.1"/>
    <property type="molecule type" value="Genomic_DNA"/>
</dbReference>
<dbReference type="eggNOG" id="ENOG50345C8">
    <property type="taxonomic scope" value="Bacteria"/>
</dbReference>
<dbReference type="RefSeq" id="WP_012346873.1">
    <property type="nucleotide sequence ID" value="NC_010524.1"/>
</dbReference>
<keyword evidence="3" id="KW-1185">Reference proteome</keyword>
<dbReference type="OrthoDB" id="6399225at2"/>
<keyword evidence="1" id="KW-0472">Membrane</keyword>
<gene>
    <name evidence="2" type="ordered locus">Lcho_1845</name>
</gene>
<sequence precursor="true">MHPAAKFYALVTTATVAVMFFLMTWVVPIIQALPMFPAAVASLAGVLGSVGIYRLVSQGAETAIHHINWLRRWIFGGTYLHGTWAGFFIGRAGDKRYTVEHFDQDLDGIVINGQSRTDTLQPHADWTSVSVSVDSRTGRLIFSYTMTILSRQGTLVGINSSQLERASHRNAATTVTGHAQELGDQVRVQVTGVKVSDTLLPWDDAFKRAQERFP</sequence>
<feature type="transmembrane region" description="Helical" evidence="1">
    <location>
        <begin position="36"/>
        <end position="56"/>
    </location>
</feature>
<keyword evidence="1" id="KW-1133">Transmembrane helix</keyword>
<reference evidence="2 3" key="1">
    <citation type="submission" date="2008-03" db="EMBL/GenBank/DDBJ databases">
        <title>Complete sequence of Leptothrix cholodnii SP-6.</title>
        <authorList>
            <consortium name="US DOE Joint Genome Institute"/>
            <person name="Copeland A."/>
            <person name="Lucas S."/>
            <person name="Lapidus A."/>
            <person name="Glavina del Rio T."/>
            <person name="Dalin E."/>
            <person name="Tice H."/>
            <person name="Bruce D."/>
            <person name="Goodwin L."/>
            <person name="Pitluck S."/>
            <person name="Chertkov O."/>
            <person name="Brettin T."/>
            <person name="Detter J.C."/>
            <person name="Han C."/>
            <person name="Kuske C.R."/>
            <person name="Schmutz J."/>
            <person name="Larimer F."/>
            <person name="Land M."/>
            <person name="Hauser L."/>
            <person name="Kyrpides N."/>
            <person name="Lykidis A."/>
            <person name="Emerson D."/>
            <person name="Richardson P."/>
        </authorList>
    </citation>
    <scope>NUCLEOTIDE SEQUENCE [LARGE SCALE GENOMIC DNA]</scope>
    <source>
        <strain evidence="3">ATCC 51168 / LMG 8142 / SP-6</strain>
    </source>
</reference>
<dbReference type="HOGENOM" id="CLU_104948_0_0_4"/>
<evidence type="ECO:0000313" key="2">
    <source>
        <dbReference type="EMBL" id="ACB34112.1"/>
    </source>
</evidence>
<evidence type="ECO:0008006" key="4">
    <source>
        <dbReference type="Google" id="ProtNLM"/>
    </source>
</evidence>